<evidence type="ECO:0000313" key="1">
    <source>
        <dbReference type="EMBL" id="JAH89258.1"/>
    </source>
</evidence>
<dbReference type="AlphaFoldDB" id="A0A0E9WIH5"/>
<proteinExistence type="predicted"/>
<reference evidence="1" key="1">
    <citation type="submission" date="2014-11" db="EMBL/GenBank/DDBJ databases">
        <authorList>
            <person name="Amaro Gonzalez C."/>
        </authorList>
    </citation>
    <scope>NUCLEOTIDE SEQUENCE</scope>
</reference>
<dbReference type="EMBL" id="GBXM01019319">
    <property type="protein sequence ID" value="JAH89258.1"/>
    <property type="molecule type" value="Transcribed_RNA"/>
</dbReference>
<accession>A0A0E9WIH5</accession>
<organism evidence="1">
    <name type="scientific">Anguilla anguilla</name>
    <name type="common">European freshwater eel</name>
    <name type="synonym">Muraena anguilla</name>
    <dbReference type="NCBI Taxonomy" id="7936"/>
    <lineage>
        <taxon>Eukaryota</taxon>
        <taxon>Metazoa</taxon>
        <taxon>Chordata</taxon>
        <taxon>Craniata</taxon>
        <taxon>Vertebrata</taxon>
        <taxon>Euteleostomi</taxon>
        <taxon>Actinopterygii</taxon>
        <taxon>Neopterygii</taxon>
        <taxon>Teleostei</taxon>
        <taxon>Anguilliformes</taxon>
        <taxon>Anguillidae</taxon>
        <taxon>Anguilla</taxon>
    </lineage>
</organism>
<reference evidence="1" key="2">
    <citation type="journal article" date="2015" name="Fish Shellfish Immunol.">
        <title>Early steps in the European eel (Anguilla anguilla)-Vibrio vulnificus interaction in the gills: Role of the RtxA13 toxin.</title>
        <authorList>
            <person name="Callol A."/>
            <person name="Pajuelo D."/>
            <person name="Ebbesson L."/>
            <person name="Teles M."/>
            <person name="MacKenzie S."/>
            <person name="Amaro C."/>
        </authorList>
    </citation>
    <scope>NUCLEOTIDE SEQUENCE</scope>
</reference>
<protein>
    <submittedName>
        <fullName evidence="1">Uncharacterized protein</fullName>
    </submittedName>
</protein>
<name>A0A0E9WIH5_ANGAN</name>
<sequence>MLASLIDSVSYFLFNVSIAV</sequence>